<feature type="domain" description="DUF4325" evidence="1">
    <location>
        <begin position="29"/>
        <end position="94"/>
    </location>
</feature>
<dbReference type="Proteomes" id="UP000516093">
    <property type="component" value="Chromosome"/>
</dbReference>
<proteinExistence type="predicted"/>
<dbReference type="AlphaFoldDB" id="A0A7H0GZL4"/>
<keyword evidence="3" id="KW-1185">Reference proteome</keyword>
<protein>
    <submittedName>
        <fullName evidence="2">STAS-like domain-containing protein</fullName>
    </submittedName>
</protein>
<dbReference type="EMBL" id="CP060784">
    <property type="protein sequence ID" value="QNP53730.1"/>
    <property type="molecule type" value="Genomic_DNA"/>
</dbReference>
<organism evidence="2 3">
    <name type="scientific">Hymenobacter qilianensis</name>
    <dbReference type="NCBI Taxonomy" id="1385715"/>
    <lineage>
        <taxon>Bacteria</taxon>
        <taxon>Pseudomonadati</taxon>
        <taxon>Bacteroidota</taxon>
        <taxon>Cytophagia</taxon>
        <taxon>Cytophagales</taxon>
        <taxon>Hymenobacteraceae</taxon>
        <taxon>Hymenobacter</taxon>
    </lineage>
</organism>
<dbReference type="KEGG" id="hqi:H9L05_09410"/>
<gene>
    <name evidence="2" type="ORF">H9L05_09410</name>
</gene>
<evidence type="ECO:0000313" key="2">
    <source>
        <dbReference type="EMBL" id="QNP53730.1"/>
    </source>
</evidence>
<evidence type="ECO:0000313" key="3">
    <source>
        <dbReference type="Proteomes" id="UP000516093"/>
    </source>
</evidence>
<accession>A0A7H0GZL4</accession>
<dbReference type="InterPro" id="IPR025474">
    <property type="entry name" value="DUF4325"/>
</dbReference>
<name>A0A7H0GZL4_9BACT</name>
<evidence type="ECO:0000259" key="1">
    <source>
        <dbReference type="Pfam" id="PF14213"/>
    </source>
</evidence>
<sequence length="111" mass="12271">MKPTKIINIAADFTDAPGARYKSDGPFSGEAFYEKLLLPAYIETVRDNGLLLVDLDDTWGYASSFISGSFGKLSQKYGAADVLKHIKFKSDDSPALILKVENEIRNPIKNK</sequence>
<dbReference type="RefSeq" id="WP_187733939.1">
    <property type="nucleotide sequence ID" value="NZ_BMFN01000001.1"/>
</dbReference>
<dbReference type="Pfam" id="PF14213">
    <property type="entry name" value="DUF4325"/>
    <property type="match status" value="1"/>
</dbReference>
<reference evidence="2 3" key="1">
    <citation type="submission" date="2020-08" db="EMBL/GenBank/DDBJ databases">
        <title>Genome sequence of Hymenobacter qilianensis JCM 19763T.</title>
        <authorList>
            <person name="Hyun D.-W."/>
            <person name="Bae J.-W."/>
        </authorList>
    </citation>
    <scope>NUCLEOTIDE SEQUENCE [LARGE SCALE GENOMIC DNA]</scope>
    <source>
        <strain evidence="2 3">JCM 19763</strain>
    </source>
</reference>